<dbReference type="EMBL" id="JALJOV010001879">
    <property type="protein sequence ID" value="KAK9839181.1"/>
    <property type="molecule type" value="Genomic_DNA"/>
</dbReference>
<dbReference type="HAMAP" id="MF_01105">
    <property type="entry name" value="N_acetyl_glu_synth"/>
    <property type="match status" value="1"/>
</dbReference>
<dbReference type="GO" id="GO:0005737">
    <property type="term" value="C:cytoplasm"/>
    <property type="evidence" value="ECO:0007669"/>
    <property type="project" value="InterPro"/>
</dbReference>
<keyword evidence="4" id="KW-0808">Transferase</keyword>
<accession>A0AAW1S0L9</accession>
<dbReference type="GO" id="GO:0006526">
    <property type="term" value="P:L-arginine biosynthetic process"/>
    <property type="evidence" value="ECO:0007669"/>
    <property type="project" value="InterPro"/>
</dbReference>
<dbReference type="Gene3D" id="3.40.630.30">
    <property type="match status" value="1"/>
</dbReference>
<comment type="similarity">
    <text evidence="2">Belongs to the acetyltransferase family. ArgA subfamily.</text>
</comment>
<protein>
    <recommendedName>
        <fullName evidence="3">amino-acid N-acetyltransferase</fullName>
        <ecNumber evidence="3">2.3.1.1</ecNumber>
    </recommendedName>
</protein>
<keyword evidence="5" id="KW-0012">Acyltransferase</keyword>
<dbReference type="NCBIfam" id="NF003641">
    <property type="entry name" value="PRK05279.1"/>
    <property type="match status" value="1"/>
</dbReference>
<dbReference type="InterPro" id="IPR016181">
    <property type="entry name" value="Acyl_CoA_acyltransferase"/>
</dbReference>
<dbReference type="InterPro" id="IPR001048">
    <property type="entry name" value="Asp/Glu/Uridylate_kinase"/>
</dbReference>
<reference evidence="9 10" key="1">
    <citation type="journal article" date="2024" name="Nat. Commun.">
        <title>Phylogenomics reveals the evolutionary origins of lichenization in chlorophyte algae.</title>
        <authorList>
            <person name="Puginier C."/>
            <person name="Libourel C."/>
            <person name="Otte J."/>
            <person name="Skaloud P."/>
            <person name="Haon M."/>
            <person name="Grisel S."/>
            <person name="Petersen M."/>
            <person name="Berrin J.G."/>
            <person name="Delaux P.M."/>
            <person name="Dal Grande F."/>
            <person name="Keller J."/>
        </authorList>
    </citation>
    <scope>NUCLEOTIDE SEQUENCE [LARGE SCALE GENOMIC DNA]</scope>
    <source>
        <strain evidence="9 10">SAG 2523</strain>
    </source>
</reference>
<sequence length="612" mass="67921">MRGSVGVGRGLVFQPCYPSQAPLRNISPRCQAQLNEEAESTTTPTWQRAPRYTPVQRADAPPQRLTLPAERPLGSWEAYRDPLIETIDEPSHSDPNQQPEDRIDPEHLPQFVRFFRHASPYIEGHRGRTFVVVIPGAVISRQRLYYALLEDLTVLNGLGVKLVLVLGASQQIDQHLSQRGLEPRYVNGYRISDADAMLAVMEAAGAARTEMEANLSKALAVPMLRRHTRSSVDSQQSFHYHPPVRVVSGNYVTGMRRGIVDGVDFGSTGKVRGVQVDSIQQQLDLGHVVLLSHLAYSVAGEVLNCNAYDVGTRAAIELQADKLLCLTLDEVAHLRLPQWLPLPEARQLLQEHMSSCAVEDGCDINIAQRTMSDKELQSVELDMDSWQALHFPSAVLAATVSVKKGVKRAHLVDARVDGGLLLELYTRDGAGTMVSADFYEGIRAAGPQDLQSIQELLQPLQDAGIMAPRSRSQLLSELACFTVVERDSKVLACCLLHDLGTAEDGVHCGEVAAFCVHPSYRGTGRGDSLLDYVEQIARQQGIQRLMLLTTRTADWFQQRDFRLEGTAHSCRLLPEDRRARVSVARNSRLYSKRLHELDDHERQSPAGSRIGF</sequence>
<dbReference type="Pfam" id="PF00583">
    <property type="entry name" value="Acetyltransf_1"/>
    <property type="match status" value="1"/>
</dbReference>
<dbReference type="Pfam" id="PF00696">
    <property type="entry name" value="AA_kinase"/>
    <property type="match status" value="1"/>
</dbReference>
<feature type="region of interest" description="Disordered" evidence="7">
    <location>
        <begin position="34"/>
        <end position="71"/>
    </location>
</feature>
<evidence type="ECO:0000256" key="6">
    <source>
        <dbReference type="ARBA" id="ARBA00048372"/>
    </source>
</evidence>
<evidence type="ECO:0000256" key="7">
    <source>
        <dbReference type="SAM" id="MobiDB-lite"/>
    </source>
</evidence>
<dbReference type="InterPro" id="IPR000182">
    <property type="entry name" value="GNAT_dom"/>
</dbReference>
<comment type="pathway">
    <text evidence="1">Amino-acid biosynthesis; L-arginine biosynthesis; N(2)-acetyl-L-ornithine from L-glutamate: step 1/4.</text>
</comment>
<name>A0AAW1S0L9_9CHLO</name>
<evidence type="ECO:0000256" key="1">
    <source>
        <dbReference type="ARBA" id="ARBA00004925"/>
    </source>
</evidence>
<evidence type="ECO:0000313" key="9">
    <source>
        <dbReference type="EMBL" id="KAK9839181.1"/>
    </source>
</evidence>
<dbReference type="Gene3D" id="3.40.1160.10">
    <property type="entry name" value="Acetylglutamate kinase-like"/>
    <property type="match status" value="1"/>
</dbReference>
<evidence type="ECO:0000256" key="4">
    <source>
        <dbReference type="ARBA" id="ARBA00022679"/>
    </source>
</evidence>
<dbReference type="InterPro" id="IPR010167">
    <property type="entry name" value="NH2A_AcTrfase"/>
</dbReference>
<dbReference type="SUPFAM" id="SSF53633">
    <property type="entry name" value="Carbamate kinase-like"/>
    <property type="match status" value="1"/>
</dbReference>
<dbReference type="PANTHER" id="PTHR30602">
    <property type="entry name" value="AMINO-ACID ACETYLTRANSFERASE"/>
    <property type="match status" value="1"/>
</dbReference>
<dbReference type="GO" id="GO:0004042">
    <property type="term" value="F:L-glutamate N-acetyltransferase activity"/>
    <property type="evidence" value="ECO:0007669"/>
    <property type="project" value="InterPro"/>
</dbReference>
<comment type="caution">
    <text evidence="9">The sequence shown here is derived from an EMBL/GenBank/DDBJ whole genome shotgun (WGS) entry which is preliminary data.</text>
</comment>
<evidence type="ECO:0000256" key="3">
    <source>
        <dbReference type="ARBA" id="ARBA00012697"/>
    </source>
</evidence>
<dbReference type="SUPFAM" id="SSF55729">
    <property type="entry name" value="Acyl-CoA N-acyltransferases (Nat)"/>
    <property type="match status" value="1"/>
</dbReference>
<dbReference type="PANTHER" id="PTHR30602:SF12">
    <property type="entry name" value="AMINO-ACID ACETYLTRANSFERASE NAGS1, CHLOROPLASTIC-RELATED"/>
    <property type="match status" value="1"/>
</dbReference>
<evidence type="ECO:0000259" key="8">
    <source>
        <dbReference type="PROSITE" id="PS51186"/>
    </source>
</evidence>
<evidence type="ECO:0000256" key="2">
    <source>
        <dbReference type="ARBA" id="ARBA00009145"/>
    </source>
</evidence>
<comment type="catalytic activity">
    <reaction evidence="6">
        <text>L-glutamate + acetyl-CoA = N-acetyl-L-glutamate + CoA + H(+)</text>
        <dbReference type="Rhea" id="RHEA:24292"/>
        <dbReference type="ChEBI" id="CHEBI:15378"/>
        <dbReference type="ChEBI" id="CHEBI:29985"/>
        <dbReference type="ChEBI" id="CHEBI:44337"/>
        <dbReference type="ChEBI" id="CHEBI:57287"/>
        <dbReference type="ChEBI" id="CHEBI:57288"/>
        <dbReference type="EC" id="2.3.1.1"/>
    </reaction>
</comment>
<dbReference type="AlphaFoldDB" id="A0AAW1S0L9"/>
<gene>
    <name evidence="9" type="ORF">WJX84_003963</name>
</gene>
<keyword evidence="10" id="KW-1185">Reference proteome</keyword>
<dbReference type="EC" id="2.3.1.1" evidence="3"/>
<organism evidence="9 10">
    <name type="scientific">Apatococcus fuscideae</name>
    <dbReference type="NCBI Taxonomy" id="2026836"/>
    <lineage>
        <taxon>Eukaryota</taxon>
        <taxon>Viridiplantae</taxon>
        <taxon>Chlorophyta</taxon>
        <taxon>core chlorophytes</taxon>
        <taxon>Trebouxiophyceae</taxon>
        <taxon>Chlorellales</taxon>
        <taxon>Chlorellaceae</taxon>
        <taxon>Apatococcus</taxon>
    </lineage>
</organism>
<dbReference type="NCBIfam" id="TIGR01890">
    <property type="entry name" value="N-Ac-Glu-synth"/>
    <property type="match status" value="1"/>
</dbReference>
<evidence type="ECO:0000256" key="5">
    <source>
        <dbReference type="ARBA" id="ARBA00023315"/>
    </source>
</evidence>
<dbReference type="Proteomes" id="UP001485043">
    <property type="component" value="Unassembled WGS sequence"/>
</dbReference>
<feature type="domain" description="N-acetyltransferase" evidence="8">
    <location>
        <begin position="440"/>
        <end position="612"/>
    </location>
</feature>
<feature type="compositionally biased region" description="Polar residues" evidence="7">
    <location>
        <begin position="34"/>
        <end position="46"/>
    </location>
</feature>
<dbReference type="CDD" id="cd04301">
    <property type="entry name" value="NAT_SF"/>
    <property type="match status" value="1"/>
</dbReference>
<dbReference type="InterPro" id="IPR036393">
    <property type="entry name" value="AceGlu_kinase-like_sf"/>
</dbReference>
<proteinExistence type="inferred from homology"/>
<dbReference type="PROSITE" id="PS51186">
    <property type="entry name" value="GNAT"/>
    <property type="match status" value="1"/>
</dbReference>
<evidence type="ECO:0000313" key="10">
    <source>
        <dbReference type="Proteomes" id="UP001485043"/>
    </source>
</evidence>